<keyword evidence="9" id="KW-0732">Signal</keyword>
<evidence type="ECO:0000256" key="6">
    <source>
        <dbReference type="ARBA" id="ARBA00022833"/>
    </source>
</evidence>
<dbReference type="InterPro" id="IPR023561">
    <property type="entry name" value="Carbonic_anhydrase_a-class"/>
</dbReference>
<comment type="cofactor">
    <cofactor evidence="1 9">
        <name>Zn(2+)</name>
        <dbReference type="ChEBI" id="CHEBI:29105"/>
    </cofactor>
</comment>
<sequence>MFAVSLSLVLATFASSVSANCVHGTSFFPRAEGKVEVSKFGYTGLQGPLNWAALDSANSACRMSKVQSPIVIDDSVPKAKSAPKVVVENVEEAEFENLGTTLEVVVSGTTTYEGIEFGLKQFHIHTPSEHRIKDEYFPLEIHMVHQAADESIAVIAIPFQLTEDGSTTELLTSVVENLSKVTEPGTSTTTGPLDFGPLIQAIETRPLFQYSGSLTTPPCKEGLTFLVMEEPLALNVKTYNALKAVIKFNARYSQNKLGDVNLLTVANEHAKFQDGCTQSTPGSKMEMVSMEKVVNHCTGMCKDKSLHRW</sequence>
<feature type="chain" id="PRO_5041770937" description="Carbonic anhydrase" evidence="9">
    <location>
        <begin position="20"/>
        <end position="309"/>
    </location>
</feature>
<evidence type="ECO:0000256" key="4">
    <source>
        <dbReference type="ARBA" id="ARBA00012925"/>
    </source>
</evidence>
<comment type="catalytic activity">
    <reaction evidence="8 9">
        <text>hydrogencarbonate + H(+) = CO2 + H2O</text>
        <dbReference type="Rhea" id="RHEA:10748"/>
        <dbReference type="ChEBI" id="CHEBI:15377"/>
        <dbReference type="ChEBI" id="CHEBI:15378"/>
        <dbReference type="ChEBI" id="CHEBI:16526"/>
        <dbReference type="ChEBI" id="CHEBI:17544"/>
        <dbReference type="EC" id="4.2.1.1"/>
    </reaction>
</comment>
<dbReference type="GO" id="GO:0008270">
    <property type="term" value="F:zinc ion binding"/>
    <property type="evidence" value="ECO:0007669"/>
    <property type="project" value="UniProtKB-UniRule"/>
</dbReference>
<reference evidence="11" key="1">
    <citation type="submission" date="2023-03" db="EMBL/GenBank/DDBJ databases">
        <title>Massive genome expansion in bonnet fungi (Mycena s.s.) driven by repeated elements and novel gene families across ecological guilds.</title>
        <authorList>
            <consortium name="Lawrence Berkeley National Laboratory"/>
            <person name="Harder C.B."/>
            <person name="Miyauchi S."/>
            <person name="Viragh M."/>
            <person name="Kuo A."/>
            <person name="Thoen E."/>
            <person name="Andreopoulos B."/>
            <person name="Lu D."/>
            <person name="Skrede I."/>
            <person name="Drula E."/>
            <person name="Henrissat B."/>
            <person name="Morin E."/>
            <person name="Kohler A."/>
            <person name="Barry K."/>
            <person name="LaButti K."/>
            <person name="Morin E."/>
            <person name="Salamov A."/>
            <person name="Lipzen A."/>
            <person name="Mereny Z."/>
            <person name="Hegedus B."/>
            <person name="Baldrian P."/>
            <person name="Stursova M."/>
            <person name="Weitz H."/>
            <person name="Taylor A."/>
            <person name="Grigoriev I.V."/>
            <person name="Nagy L.G."/>
            <person name="Martin F."/>
            <person name="Kauserud H."/>
        </authorList>
    </citation>
    <scope>NUCLEOTIDE SEQUENCE</scope>
    <source>
        <strain evidence="11">CBHHK002</strain>
    </source>
</reference>
<accession>A0AAD7F3G3</accession>
<proteinExistence type="inferred from homology"/>
<dbReference type="Proteomes" id="UP001218218">
    <property type="component" value="Unassembled WGS sequence"/>
</dbReference>
<dbReference type="PANTHER" id="PTHR18952:SF265">
    <property type="entry name" value="CARBONIC ANHYDRASE"/>
    <property type="match status" value="1"/>
</dbReference>
<gene>
    <name evidence="11" type="ORF">DFH08DRAFT_1025306</name>
</gene>
<dbReference type="EC" id="4.2.1.1" evidence="4 9"/>
<dbReference type="SMART" id="SM01057">
    <property type="entry name" value="Carb_anhydrase"/>
    <property type="match status" value="1"/>
</dbReference>
<protein>
    <recommendedName>
        <fullName evidence="4 9">Carbonic anhydrase</fullName>
        <ecNumber evidence="4 9">4.2.1.1</ecNumber>
    </recommendedName>
</protein>
<evidence type="ECO:0000256" key="3">
    <source>
        <dbReference type="ARBA" id="ARBA00010718"/>
    </source>
</evidence>
<evidence type="ECO:0000256" key="5">
    <source>
        <dbReference type="ARBA" id="ARBA00022723"/>
    </source>
</evidence>
<keyword evidence="7 9" id="KW-0456">Lyase</keyword>
<dbReference type="CDD" id="cd03124">
    <property type="entry name" value="alpha_CA_prokaryotic_like"/>
    <property type="match status" value="1"/>
</dbReference>
<dbReference type="PANTHER" id="PTHR18952">
    <property type="entry name" value="CARBONIC ANHYDRASE"/>
    <property type="match status" value="1"/>
</dbReference>
<dbReference type="InterPro" id="IPR001148">
    <property type="entry name" value="CA_dom"/>
</dbReference>
<evidence type="ECO:0000259" key="10">
    <source>
        <dbReference type="PROSITE" id="PS51144"/>
    </source>
</evidence>
<keyword evidence="5 9" id="KW-0479">Metal-binding</keyword>
<dbReference type="InterPro" id="IPR041891">
    <property type="entry name" value="Alpha_CA_prokaryot-like"/>
</dbReference>
<comment type="similarity">
    <text evidence="3 9">Belongs to the alpha-carbonic anhydrase family.</text>
</comment>
<organism evidence="11 12">
    <name type="scientific">Mycena albidolilacea</name>
    <dbReference type="NCBI Taxonomy" id="1033008"/>
    <lineage>
        <taxon>Eukaryota</taxon>
        <taxon>Fungi</taxon>
        <taxon>Dikarya</taxon>
        <taxon>Basidiomycota</taxon>
        <taxon>Agaricomycotina</taxon>
        <taxon>Agaricomycetes</taxon>
        <taxon>Agaricomycetidae</taxon>
        <taxon>Agaricales</taxon>
        <taxon>Marasmiineae</taxon>
        <taxon>Mycenaceae</taxon>
        <taxon>Mycena</taxon>
    </lineage>
</organism>
<evidence type="ECO:0000256" key="1">
    <source>
        <dbReference type="ARBA" id="ARBA00001947"/>
    </source>
</evidence>
<evidence type="ECO:0000256" key="8">
    <source>
        <dbReference type="ARBA" id="ARBA00048348"/>
    </source>
</evidence>
<name>A0AAD7F3G3_9AGAR</name>
<dbReference type="GO" id="GO:0004089">
    <property type="term" value="F:carbonate dehydratase activity"/>
    <property type="evidence" value="ECO:0007669"/>
    <property type="project" value="UniProtKB-UniRule"/>
</dbReference>
<dbReference type="InterPro" id="IPR036398">
    <property type="entry name" value="CA_dom_sf"/>
</dbReference>
<comment type="caution">
    <text evidence="11">The sequence shown here is derived from an EMBL/GenBank/DDBJ whole genome shotgun (WGS) entry which is preliminary data.</text>
</comment>
<dbReference type="Pfam" id="PF00194">
    <property type="entry name" value="Carb_anhydrase"/>
    <property type="match status" value="1"/>
</dbReference>
<dbReference type="SUPFAM" id="SSF51069">
    <property type="entry name" value="Carbonic anhydrase"/>
    <property type="match status" value="1"/>
</dbReference>
<comment type="function">
    <text evidence="2 9">Reversible hydration of carbon dioxide.</text>
</comment>
<dbReference type="EMBL" id="JARIHO010000004">
    <property type="protein sequence ID" value="KAJ7362864.1"/>
    <property type="molecule type" value="Genomic_DNA"/>
</dbReference>
<evidence type="ECO:0000313" key="11">
    <source>
        <dbReference type="EMBL" id="KAJ7362864.1"/>
    </source>
</evidence>
<evidence type="ECO:0000313" key="12">
    <source>
        <dbReference type="Proteomes" id="UP001218218"/>
    </source>
</evidence>
<dbReference type="PROSITE" id="PS51144">
    <property type="entry name" value="ALPHA_CA_2"/>
    <property type="match status" value="1"/>
</dbReference>
<evidence type="ECO:0000256" key="2">
    <source>
        <dbReference type="ARBA" id="ARBA00002904"/>
    </source>
</evidence>
<dbReference type="Gene3D" id="3.10.200.10">
    <property type="entry name" value="Alpha carbonic anhydrase"/>
    <property type="match status" value="1"/>
</dbReference>
<dbReference type="PROSITE" id="PS00162">
    <property type="entry name" value="ALPHA_CA_1"/>
    <property type="match status" value="1"/>
</dbReference>
<feature type="signal peptide" evidence="9">
    <location>
        <begin position="1"/>
        <end position="19"/>
    </location>
</feature>
<keyword evidence="6 9" id="KW-0862">Zinc</keyword>
<dbReference type="AlphaFoldDB" id="A0AAD7F3G3"/>
<evidence type="ECO:0000256" key="9">
    <source>
        <dbReference type="RuleBase" id="RU367011"/>
    </source>
</evidence>
<keyword evidence="12" id="KW-1185">Reference proteome</keyword>
<feature type="domain" description="Alpha-carbonic anhydrase" evidence="10">
    <location>
        <begin position="38"/>
        <end position="289"/>
    </location>
</feature>
<dbReference type="InterPro" id="IPR018338">
    <property type="entry name" value="Carbonic_anhydrase_a-class_CS"/>
</dbReference>
<evidence type="ECO:0000256" key="7">
    <source>
        <dbReference type="ARBA" id="ARBA00023239"/>
    </source>
</evidence>